<comment type="caution">
    <text evidence="1">The sequence shown here is derived from an EMBL/GenBank/DDBJ whole genome shotgun (WGS) entry which is preliminary data.</text>
</comment>
<dbReference type="Proteomes" id="UP000450917">
    <property type="component" value="Unassembled WGS sequence"/>
</dbReference>
<dbReference type="EMBL" id="WNZX01000002">
    <property type="protein sequence ID" value="MUG69715.1"/>
    <property type="molecule type" value="Genomic_DNA"/>
</dbReference>
<name>A0A7X3CQJ5_9BACL</name>
<dbReference type="RefSeq" id="WP_127605857.1">
    <property type="nucleotide sequence ID" value="NZ_JARTHJ010000204.1"/>
</dbReference>
<protein>
    <submittedName>
        <fullName evidence="1">Uncharacterized protein</fullName>
    </submittedName>
</protein>
<dbReference type="AlphaFoldDB" id="A0A7X3CQJ5"/>
<evidence type="ECO:0000313" key="1">
    <source>
        <dbReference type="EMBL" id="MUG69715.1"/>
    </source>
</evidence>
<organism evidence="1 2">
    <name type="scientific">Paenibacillus validus</name>
    <dbReference type="NCBI Taxonomy" id="44253"/>
    <lineage>
        <taxon>Bacteria</taxon>
        <taxon>Bacillati</taxon>
        <taxon>Bacillota</taxon>
        <taxon>Bacilli</taxon>
        <taxon>Bacillales</taxon>
        <taxon>Paenibacillaceae</taxon>
        <taxon>Paenibacillus</taxon>
    </lineage>
</organism>
<keyword evidence="2" id="KW-1185">Reference proteome</keyword>
<reference evidence="1 2" key="1">
    <citation type="submission" date="2019-11" db="EMBL/GenBank/DDBJ databases">
        <title>Draft genome sequences of five Paenibacillus species of dairy origin.</title>
        <authorList>
            <person name="Olajide A.M."/>
            <person name="Chen S."/>
            <person name="Lapointe G."/>
        </authorList>
    </citation>
    <scope>NUCLEOTIDE SEQUENCE [LARGE SCALE GENOMIC DNA]</scope>
    <source>
        <strain evidence="1 2">2CS3</strain>
    </source>
</reference>
<accession>A0A7X3CQJ5</accession>
<sequence>MNKEQKFNRPHRVKYPLIAWALIVACLLLYTLNPGVSFAGKEGVFINNSVYFTLEEVSLAKGTDSQTIQFRVQLNNAGGSAVDFNNYGVQVTTTDGKSYYAQLSEKADALVAPNSERSFSFISKLPSALTVDQLKVSFFDRSRNHMELGALSVEKAMSVQQNDHQFVFNLASADSTVTGNTFVSVQIDKAFAYPVDGKWNITLDSRVKVSGANSWDPVNMNYVLQDGQRTFALTASKVDESKLDGSSITHLLLHASLDAEPELGKVNLGLNNKSTGKSIGEIGLQSLFQLVQLGEKAAFNGQGKEGLSVEVTKAEEVRQSGKRLALLTAVVHNGSSRSIANPDLIGLLVSKDQQHSVTMETIVGTEKYTAAGKATTYQFAVELPDELVSKAYEFYLSEKSSQTSAAAAANTNAAGSGQAAASGNNSAVTGAIGVPVAAVNLDNGLASSSEGITSGAYTFGTPFVFEADNKTIDSDLEMSLVEINAHTNTESGYQSVIAKYKFVNKGQETLDLPEFATELQDSSGKSYPGVKQTTTLTQLIPGSAYVYSYSYMLPPGVTGTFKLNILENTASALKLPISSAQVAVRSSDEDKPELFGTKLAMYPYEVNIKQWDLSGNYSNSTWSYKLILDLSIKKEAQVILDDAMAALEFELADQTGRSLGSTTYSLQGANKLIDGLQTVTLASVSNNQFNYPLSIRIYETVQTPNGAAKRLLTTLKQ</sequence>
<evidence type="ECO:0000313" key="2">
    <source>
        <dbReference type="Proteomes" id="UP000450917"/>
    </source>
</evidence>
<dbReference type="PROSITE" id="PS51257">
    <property type="entry name" value="PROKAR_LIPOPROTEIN"/>
    <property type="match status" value="1"/>
</dbReference>
<proteinExistence type="predicted"/>
<gene>
    <name evidence="1" type="ORF">GNP93_03380</name>
</gene>